<evidence type="ECO:0000256" key="10">
    <source>
        <dbReference type="SAM" id="Phobius"/>
    </source>
</evidence>
<feature type="transmembrane region" description="Helical" evidence="10">
    <location>
        <begin position="12"/>
        <end position="32"/>
    </location>
</feature>
<accession>A0A0P4RGJ8</accession>
<dbReference type="PANTHER" id="PTHR24421">
    <property type="entry name" value="NITRATE/NITRITE SENSOR PROTEIN NARX-RELATED"/>
    <property type="match status" value="1"/>
</dbReference>
<protein>
    <recommendedName>
        <fullName evidence="2">histidine kinase</fullName>
        <ecNumber evidence="2">2.7.13.3</ecNumber>
    </recommendedName>
</protein>
<keyword evidence="10" id="KW-0472">Membrane</keyword>
<keyword evidence="4" id="KW-0808">Transferase</keyword>
<gene>
    <name evidence="12" type="ORF">TPA0598_11_00900</name>
</gene>
<dbReference type="GO" id="GO:0000155">
    <property type="term" value="F:phosphorelay sensor kinase activity"/>
    <property type="evidence" value="ECO:0007669"/>
    <property type="project" value="InterPro"/>
</dbReference>
<dbReference type="InterPro" id="IPR050482">
    <property type="entry name" value="Sensor_HK_TwoCompSys"/>
</dbReference>
<feature type="transmembrane region" description="Helical" evidence="10">
    <location>
        <begin position="44"/>
        <end position="66"/>
    </location>
</feature>
<dbReference type="Gene3D" id="3.30.565.10">
    <property type="entry name" value="Histidine kinase-like ATPase, C-terminal domain"/>
    <property type="match status" value="1"/>
</dbReference>
<sequence length="430" mass="44258">MPLMGRRWIHLVLGGALLMPFFLLTSVVVPLVVDGADPLRDVGWQFVAFGGALPLAALAALLFPLLRPLEVAAVRSLCGVPAEWLAEGPAVSWAARRRTALWFVAHLLAGGIVSGMTLSAPPAAVVLLLLPFADPLRHTALGVPDLFHGVLGPLAGLALLALVVGTAWGAGVLLGRVAPVLLGPTPADRLAAAERRAAELASRNRLARELHDAVGHALSAVTLQAGAARRVLDTDPEFARRALAAIEETTRHAVAELDTVLGLLREEDGSDPAAPAPTLDGLEALLGRTRAAGVPVEATVEGPLAGLAPVVSREAYRIVQEGLSNALRHAGPVPVRLHLGVREGELLIRVENPVAGAVAGAAARPGGGRGLRGIAERARLLGGAATAAEREGVWRLTARLPLTGTGMGTQAETGTGKGARAETGTGTGER</sequence>
<keyword evidence="6 12" id="KW-0418">Kinase</keyword>
<evidence type="ECO:0000256" key="6">
    <source>
        <dbReference type="ARBA" id="ARBA00022777"/>
    </source>
</evidence>
<dbReference type="AlphaFoldDB" id="A0A0P4RGJ8"/>
<reference evidence="13" key="1">
    <citation type="submission" date="2014-09" db="EMBL/GenBank/DDBJ databases">
        <title>Whole genome shotgun sequence of Streptomyces sp. NBRC 110027.</title>
        <authorList>
            <person name="Komaki H."/>
            <person name="Ichikawa N."/>
            <person name="Katano-Makiyama Y."/>
            <person name="Hosoyama A."/>
            <person name="Hashimoto M."/>
            <person name="Uohara A."/>
            <person name="Kitahashi Y."/>
            <person name="Ohji S."/>
            <person name="Kimura A."/>
            <person name="Yamazoe A."/>
            <person name="Igarashi Y."/>
            <person name="Fujita N."/>
        </authorList>
    </citation>
    <scope>NUCLEOTIDE SEQUENCE [LARGE SCALE GENOMIC DNA]</scope>
    <source>
        <strain evidence="13">NBRC 110027</strain>
    </source>
</reference>
<name>A0A0P4RGJ8_9ACTN</name>
<reference evidence="12 13" key="2">
    <citation type="journal article" date="2015" name="Stand. Genomic Sci.">
        <title>Draft genome sequence of marine-derived Streptomyces sp. TP-A0598, a producer of anti-MRSA antibiotic lydicamycins.</title>
        <authorList>
            <person name="Komaki H."/>
            <person name="Ichikawa N."/>
            <person name="Hosoyama A."/>
            <person name="Fujita N."/>
            <person name="Igarashi Y."/>
        </authorList>
    </citation>
    <scope>NUCLEOTIDE SEQUENCE [LARGE SCALE GENOMIC DNA]</scope>
    <source>
        <strain evidence="12 13">NBRC 110027</strain>
    </source>
</reference>
<keyword evidence="10" id="KW-1133">Transmembrane helix</keyword>
<dbReference type="Gene3D" id="1.20.5.1930">
    <property type="match status" value="1"/>
</dbReference>
<dbReference type="SUPFAM" id="SSF55874">
    <property type="entry name" value="ATPase domain of HSP90 chaperone/DNA topoisomerase II/histidine kinase"/>
    <property type="match status" value="1"/>
</dbReference>
<dbReference type="InterPro" id="IPR036890">
    <property type="entry name" value="HATPase_C_sf"/>
</dbReference>
<dbReference type="PANTHER" id="PTHR24421:SF10">
    <property type="entry name" value="NITRATE_NITRITE SENSOR PROTEIN NARQ"/>
    <property type="match status" value="1"/>
</dbReference>
<keyword evidence="5" id="KW-0547">Nucleotide-binding</keyword>
<dbReference type="GO" id="GO:0046983">
    <property type="term" value="F:protein dimerization activity"/>
    <property type="evidence" value="ECO:0007669"/>
    <property type="project" value="InterPro"/>
</dbReference>
<organism evidence="12 13">
    <name type="scientific">Streptomyces lydicamycinicus</name>
    <dbReference type="NCBI Taxonomy" id="1546107"/>
    <lineage>
        <taxon>Bacteria</taxon>
        <taxon>Bacillati</taxon>
        <taxon>Actinomycetota</taxon>
        <taxon>Actinomycetes</taxon>
        <taxon>Kitasatosporales</taxon>
        <taxon>Streptomycetaceae</taxon>
        <taxon>Streptomyces</taxon>
    </lineage>
</organism>
<proteinExistence type="predicted"/>
<dbReference type="InterPro" id="IPR011712">
    <property type="entry name" value="Sig_transdc_His_kin_sub3_dim/P"/>
</dbReference>
<dbReference type="Pfam" id="PF07730">
    <property type="entry name" value="HisKA_3"/>
    <property type="match status" value="1"/>
</dbReference>
<evidence type="ECO:0000256" key="2">
    <source>
        <dbReference type="ARBA" id="ARBA00012438"/>
    </source>
</evidence>
<keyword evidence="13" id="KW-1185">Reference proteome</keyword>
<feature type="region of interest" description="Disordered" evidence="9">
    <location>
        <begin position="404"/>
        <end position="430"/>
    </location>
</feature>
<feature type="domain" description="Signal transduction histidine kinase subgroup 3 dimerisation and phosphoacceptor" evidence="11">
    <location>
        <begin position="203"/>
        <end position="267"/>
    </location>
</feature>
<keyword evidence="8" id="KW-0902">Two-component regulatory system</keyword>
<dbReference type="Proteomes" id="UP000048965">
    <property type="component" value="Unassembled WGS sequence"/>
</dbReference>
<evidence type="ECO:0000313" key="12">
    <source>
        <dbReference type="EMBL" id="GAO12529.1"/>
    </source>
</evidence>
<comment type="catalytic activity">
    <reaction evidence="1">
        <text>ATP + protein L-histidine = ADP + protein N-phospho-L-histidine.</text>
        <dbReference type="EC" id="2.7.13.3"/>
    </reaction>
</comment>
<evidence type="ECO:0000313" key="13">
    <source>
        <dbReference type="Proteomes" id="UP000048965"/>
    </source>
</evidence>
<keyword evidence="3" id="KW-0597">Phosphoprotein</keyword>
<evidence type="ECO:0000256" key="8">
    <source>
        <dbReference type="ARBA" id="ARBA00023012"/>
    </source>
</evidence>
<keyword evidence="7" id="KW-0067">ATP-binding</keyword>
<keyword evidence="10" id="KW-0812">Transmembrane</keyword>
<dbReference type="GO" id="GO:0005524">
    <property type="term" value="F:ATP binding"/>
    <property type="evidence" value="ECO:0007669"/>
    <property type="project" value="UniProtKB-KW"/>
</dbReference>
<feature type="transmembrane region" description="Helical" evidence="10">
    <location>
        <begin position="101"/>
        <end position="130"/>
    </location>
</feature>
<evidence type="ECO:0000256" key="3">
    <source>
        <dbReference type="ARBA" id="ARBA00022553"/>
    </source>
</evidence>
<evidence type="ECO:0000256" key="9">
    <source>
        <dbReference type="SAM" id="MobiDB-lite"/>
    </source>
</evidence>
<dbReference type="GO" id="GO:0016020">
    <property type="term" value="C:membrane"/>
    <property type="evidence" value="ECO:0007669"/>
    <property type="project" value="InterPro"/>
</dbReference>
<evidence type="ECO:0000256" key="1">
    <source>
        <dbReference type="ARBA" id="ARBA00000085"/>
    </source>
</evidence>
<feature type="transmembrane region" description="Helical" evidence="10">
    <location>
        <begin position="150"/>
        <end position="174"/>
    </location>
</feature>
<dbReference type="EC" id="2.7.13.3" evidence="2"/>
<dbReference type="EMBL" id="BBNO01000011">
    <property type="protein sequence ID" value="GAO12529.1"/>
    <property type="molecule type" value="Genomic_DNA"/>
</dbReference>
<evidence type="ECO:0000256" key="5">
    <source>
        <dbReference type="ARBA" id="ARBA00022741"/>
    </source>
</evidence>
<evidence type="ECO:0000259" key="11">
    <source>
        <dbReference type="Pfam" id="PF07730"/>
    </source>
</evidence>
<evidence type="ECO:0000256" key="7">
    <source>
        <dbReference type="ARBA" id="ARBA00022840"/>
    </source>
</evidence>
<evidence type="ECO:0000256" key="4">
    <source>
        <dbReference type="ARBA" id="ARBA00022679"/>
    </source>
</evidence>
<comment type="caution">
    <text evidence="12">The sequence shown here is derived from an EMBL/GenBank/DDBJ whole genome shotgun (WGS) entry which is preliminary data.</text>
</comment>